<dbReference type="InterPro" id="IPR001670">
    <property type="entry name" value="ADH_Fe/GldA"/>
</dbReference>
<comment type="function">
    <text evidence="2">Catalyzes the cofactor-independent reversible oxidation of gamma-hydroxybutyrate (GHB) to succinic semialdehyde (SSA) coupled to reduction of 2-ketoglutarate (2-KG) to D-2-hydroxyglutarate (D-2-HG). L-3-hydroxybutyrate (L-3-OHB) is also a substrate for HOT when using 2-KG as hydrogen acceptor, resulting in the formation of D-2-HG.</text>
</comment>
<evidence type="ECO:0000256" key="2">
    <source>
        <dbReference type="ARBA" id="ARBA00024921"/>
    </source>
</evidence>
<reference evidence="4 5" key="1">
    <citation type="journal article" date="2019" name="Philos. Trans. R. Soc. Lond., B, Biol. Sci.">
        <title>Ant behaviour and brain gene expression of defending hosts depend on the ecological success of the intruding social parasite.</title>
        <authorList>
            <person name="Kaur R."/>
            <person name="Stoldt M."/>
            <person name="Jongepier E."/>
            <person name="Feldmeyer B."/>
            <person name="Menzel F."/>
            <person name="Bornberg-Bauer E."/>
            <person name="Foitzik S."/>
        </authorList>
    </citation>
    <scope>NUCLEOTIDE SEQUENCE [LARGE SCALE GENOMIC DNA]</scope>
    <source>
        <tissue evidence="4">Whole body</tissue>
    </source>
</reference>
<sequence length="191" mass="20593">MTDFNLVNLTPVKTAINSLSKYGVQFEIYDKVRVEPTEQSLQDSSLPSIDAFIAVGGGSVMDTCKAANLYSCDPDADSLDYANAPIGKGKPIQVPLKPLVAVPTTSSTGSETTGVSIFDYRPLKAKTGIANRSLIRPTLGIIDPKYTLILPERVCAYSGFDVLCHALESFTAIPYTERTPCPSNPILRPAY</sequence>
<dbReference type="PANTHER" id="PTHR11496">
    <property type="entry name" value="ALCOHOL DEHYDROGENASE"/>
    <property type="match status" value="1"/>
</dbReference>
<dbReference type="GO" id="GO:0004022">
    <property type="term" value="F:alcohol dehydrogenase (NAD+) activity"/>
    <property type="evidence" value="ECO:0007669"/>
    <property type="project" value="TreeGrafter"/>
</dbReference>
<feature type="domain" description="Alcohol dehydrogenase iron-type/glycerol dehydrogenase GldA" evidence="3">
    <location>
        <begin position="2"/>
        <end position="144"/>
    </location>
</feature>
<dbReference type="GO" id="GO:0046872">
    <property type="term" value="F:metal ion binding"/>
    <property type="evidence" value="ECO:0007669"/>
    <property type="project" value="InterPro"/>
</dbReference>
<dbReference type="AlphaFoldDB" id="A0A4S2JCJ2"/>
<dbReference type="EMBL" id="QBLH01003802">
    <property type="protein sequence ID" value="TGZ32990.1"/>
    <property type="molecule type" value="Genomic_DNA"/>
</dbReference>
<keyword evidence="5" id="KW-1185">Reference proteome</keyword>
<dbReference type="Pfam" id="PF00465">
    <property type="entry name" value="Fe-ADH"/>
    <property type="match status" value="1"/>
</dbReference>
<dbReference type="Proteomes" id="UP000310200">
    <property type="component" value="Unassembled WGS sequence"/>
</dbReference>
<dbReference type="SUPFAM" id="SSF56796">
    <property type="entry name" value="Dehydroquinate synthase-like"/>
    <property type="match status" value="1"/>
</dbReference>
<evidence type="ECO:0000256" key="1">
    <source>
        <dbReference type="ARBA" id="ARBA00023002"/>
    </source>
</evidence>
<dbReference type="STRING" id="300112.A0A4S2JCJ2"/>
<comment type="caution">
    <text evidence="4">The sequence shown here is derived from an EMBL/GenBank/DDBJ whole genome shotgun (WGS) entry which is preliminary data.</text>
</comment>
<dbReference type="InterPro" id="IPR039697">
    <property type="entry name" value="Alcohol_dehydrogenase_Fe"/>
</dbReference>
<accession>A0A4S2JCJ2</accession>
<evidence type="ECO:0000313" key="5">
    <source>
        <dbReference type="Proteomes" id="UP000310200"/>
    </source>
</evidence>
<keyword evidence="1" id="KW-0560">Oxidoreductase</keyword>
<evidence type="ECO:0000259" key="3">
    <source>
        <dbReference type="Pfam" id="PF00465"/>
    </source>
</evidence>
<proteinExistence type="predicted"/>
<protein>
    <submittedName>
        <fullName evidence="4">Putative hydroxyacid-oxoacid transhydrogenase, mitochondrial</fullName>
    </submittedName>
</protein>
<name>A0A4S2JCJ2_9HYME</name>
<organism evidence="4 5">
    <name type="scientific">Temnothorax longispinosus</name>
    <dbReference type="NCBI Taxonomy" id="300112"/>
    <lineage>
        <taxon>Eukaryota</taxon>
        <taxon>Metazoa</taxon>
        <taxon>Ecdysozoa</taxon>
        <taxon>Arthropoda</taxon>
        <taxon>Hexapoda</taxon>
        <taxon>Insecta</taxon>
        <taxon>Pterygota</taxon>
        <taxon>Neoptera</taxon>
        <taxon>Endopterygota</taxon>
        <taxon>Hymenoptera</taxon>
        <taxon>Apocrita</taxon>
        <taxon>Aculeata</taxon>
        <taxon>Formicoidea</taxon>
        <taxon>Formicidae</taxon>
        <taxon>Myrmicinae</taxon>
        <taxon>Temnothorax</taxon>
    </lineage>
</organism>
<dbReference type="PANTHER" id="PTHR11496:SF83">
    <property type="entry name" value="HYDROXYACID-OXOACID TRANSHYDROGENASE, MITOCHONDRIAL"/>
    <property type="match status" value="1"/>
</dbReference>
<dbReference type="GO" id="GO:0005739">
    <property type="term" value="C:mitochondrion"/>
    <property type="evidence" value="ECO:0007669"/>
    <property type="project" value="TreeGrafter"/>
</dbReference>
<evidence type="ECO:0000313" key="4">
    <source>
        <dbReference type="EMBL" id="TGZ32990.1"/>
    </source>
</evidence>
<dbReference type="Gene3D" id="3.40.50.1970">
    <property type="match status" value="1"/>
</dbReference>
<gene>
    <name evidence="4" type="ORF">DBV15_08823</name>
</gene>